<dbReference type="Gene3D" id="3.30.200.20">
    <property type="entry name" value="Phosphorylase Kinase, domain 1"/>
    <property type="match status" value="1"/>
</dbReference>
<keyword evidence="11 25" id="KW-0732">Signal</keyword>
<reference evidence="27" key="2">
    <citation type="submission" date="2017-07" db="EMBL/GenBank/DDBJ databases">
        <title>WGS assembly of Populus trichocarpa.</title>
        <authorList>
            <person name="Tuskan G."/>
            <person name="Difazio S."/>
            <person name="Jansson S."/>
            <person name="Bohlmann J."/>
            <person name="Grigoriev I."/>
            <person name="Hellsten U."/>
            <person name="Putnam N."/>
            <person name="Ralph S."/>
            <person name="Rombauts S."/>
            <person name="Salamov A."/>
            <person name="Schein J."/>
            <person name="Sterck L."/>
            <person name="Aerts A."/>
            <person name="Bhalerao R."/>
            <person name="Bhalerao R."/>
            <person name="Blaudez D."/>
            <person name="Boerjan W."/>
            <person name="Brun A."/>
            <person name="Brunner A."/>
            <person name="Busov V."/>
            <person name="Campbell M."/>
            <person name="Carlson J."/>
            <person name="Chalot M."/>
            <person name="Chapman J."/>
            <person name="Chen G."/>
            <person name="Cooper D."/>
            <person name="Coutinho P."/>
            <person name="Couturier J."/>
            <person name="Covert S."/>
            <person name="Cronk Q."/>
            <person name="Cunningham R."/>
            <person name="Davis J."/>
            <person name="Degroeve S."/>
            <person name="Dejardin A."/>
            <person name="Depamphilis C."/>
            <person name="Detter J."/>
            <person name="Dirks B."/>
            <person name="Dubchak I."/>
            <person name="Duplessis S."/>
            <person name="Ehlting J."/>
            <person name="Ellis B."/>
            <person name="Gendler K."/>
            <person name="Goodstein D."/>
            <person name="Gribskov M."/>
            <person name="Grimwood J."/>
            <person name="Groover A."/>
            <person name="Gunter L."/>
            <person name="Hamberger B."/>
            <person name="Heinze B."/>
            <person name="Helariutta Y."/>
            <person name="Henrissat B."/>
            <person name="Holligan D."/>
            <person name="Holt R."/>
            <person name="Huang W."/>
            <person name="Islam-Faridi N."/>
            <person name="Jones S."/>
            <person name="Jones-Rhoades M."/>
            <person name="Jorgensen R."/>
            <person name="Joshi C."/>
            <person name="Kangasjarvi J."/>
            <person name="Karlsson J."/>
            <person name="Kelleher C."/>
            <person name="Kirkpatrick R."/>
            <person name="Kirst M."/>
            <person name="Kohler A."/>
            <person name="Kalluri U."/>
            <person name="Larimer F."/>
            <person name="Leebens-Mack J."/>
            <person name="Leple J."/>
            <person name="Locascio P."/>
            <person name="Lou Y."/>
            <person name="Lucas S."/>
            <person name="Martin F."/>
            <person name="Montanini B."/>
            <person name="Napoli C."/>
            <person name="Nelson D."/>
            <person name="Nelson C."/>
            <person name="Nieminen K."/>
            <person name="Nilsson O."/>
            <person name="Pereda V."/>
            <person name="Peter G."/>
            <person name="Philippe R."/>
            <person name="Pilate G."/>
            <person name="Poliakov A."/>
            <person name="Razumovskaya J."/>
            <person name="Richardson P."/>
            <person name="Rinaldi C."/>
            <person name="Ritland K."/>
            <person name="Rouze P."/>
            <person name="Ryaboy D."/>
            <person name="Schmutz J."/>
            <person name="Schrader J."/>
            <person name="Segerman B."/>
            <person name="Shin H."/>
            <person name="Siddiqui A."/>
            <person name="Sterky F."/>
            <person name="Terry A."/>
            <person name="Tsai C."/>
            <person name="Uberbacher E."/>
            <person name="Unneberg P."/>
            <person name="Vahala J."/>
            <person name="Wall K."/>
            <person name="Wessler S."/>
            <person name="Yang G."/>
            <person name="Yin T."/>
            <person name="Douglas C."/>
            <person name="Marra M."/>
            <person name="Sandberg G."/>
            <person name="Van De Peer Y."/>
            <person name="Rokhsar D."/>
        </authorList>
    </citation>
    <scope>NUCLEOTIDE SEQUENCE</scope>
    <source>
        <strain evidence="27">Nisqually-1</strain>
    </source>
</reference>
<feature type="domain" description="Protein kinase" evidence="26">
    <location>
        <begin position="723"/>
        <end position="1004"/>
    </location>
</feature>
<dbReference type="Gene3D" id="3.80.10.10">
    <property type="entry name" value="Ribonuclease Inhibitor"/>
    <property type="match status" value="3"/>
</dbReference>
<comment type="subcellular location">
    <subcellularLocation>
        <location evidence="2">Cell membrane</location>
    </subcellularLocation>
    <subcellularLocation>
        <location evidence="3">Membrane</location>
        <topology evidence="3">Single-pass type I membrane protein</topology>
    </subcellularLocation>
    <subcellularLocation>
        <location evidence="1">Secreted</location>
        <location evidence="1">Cell wall</location>
    </subcellularLocation>
</comment>
<keyword evidence="18" id="KW-0675">Receptor</keyword>
<feature type="transmembrane region" description="Helical" evidence="24">
    <location>
        <begin position="657"/>
        <end position="682"/>
    </location>
</feature>
<evidence type="ECO:0000256" key="21">
    <source>
        <dbReference type="ARBA" id="ARBA00047899"/>
    </source>
</evidence>
<dbReference type="GO" id="GO:0038023">
    <property type="term" value="F:signaling receptor activity"/>
    <property type="evidence" value="ECO:0000318"/>
    <property type="project" value="GO_Central"/>
</dbReference>
<keyword evidence="6" id="KW-0723">Serine/threonine-protein kinase</keyword>
<evidence type="ECO:0000256" key="18">
    <source>
        <dbReference type="ARBA" id="ARBA00023170"/>
    </source>
</evidence>
<gene>
    <name evidence="27" type="ORF">POPTR_T042100</name>
</gene>
<dbReference type="InterPro" id="IPR017441">
    <property type="entry name" value="Protein_kinase_ATP_BS"/>
</dbReference>
<dbReference type="FunFam" id="3.30.200.20:FF:000309">
    <property type="entry name" value="Leucine-rich repeat receptor protein kinase MSP1"/>
    <property type="match status" value="1"/>
</dbReference>
<evidence type="ECO:0000256" key="13">
    <source>
        <dbReference type="ARBA" id="ARBA00022741"/>
    </source>
</evidence>
<evidence type="ECO:0000256" key="3">
    <source>
        <dbReference type="ARBA" id="ARBA00004479"/>
    </source>
</evidence>
<evidence type="ECO:0000256" key="19">
    <source>
        <dbReference type="ARBA" id="ARBA00023180"/>
    </source>
</evidence>
<evidence type="ECO:0000256" key="4">
    <source>
        <dbReference type="ARBA" id="ARBA00012513"/>
    </source>
</evidence>
<dbReference type="PANTHER" id="PTHR48053">
    <property type="entry name" value="LEUCINE RICH REPEAT FAMILY PROTEIN, EXPRESSED"/>
    <property type="match status" value="1"/>
</dbReference>
<dbReference type="SUPFAM" id="SSF52058">
    <property type="entry name" value="L domain-like"/>
    <property type="match status" value="2"/>
</dbReference>
<keyword evidence="5" id="KW-0134">Cell wall</keyword>
<sequence>MTASLLNKPFFSFFLHILFLLLHIFNSSSFFALAEHTSSPTSLFGNNNSEAEALLQWKASLDNQSQSLLSSWVGISPCINWIGITCDNSGSVTNLTLQSFGLRGTLYDLNFSSFPNLLFLVLPNNSLSGTIPHEIGKLRNLSFLALSWNQLSGSIPSSIGNLKSLSVLYLWDNQLSGSIPFSIGNMTMLTGLALYQNNLTGSIPSFIGNLTSLSELNLWGNKLSGSIPQEIGLLESLNILDLADNVLTGRIPYSIGKLRNLFFLGLSYNQLSGLIPSSIKNLTSVSEFYLEKNKLSSPIPQEIGLLESLHVLALAGNKFHGPLPSEMNNLTHLHGLALDGNEFTGHLPVDLCHGGVLKICTASNNYFSGSIPESLKNCTGLYRVRLDRNQLTGNISEVFGIYPHLNYIDLSYNNFYGELSSKWGDCRNMTSLQISKNNVSGEIPPELGKATQLHLIDLSSNQLKGGIPKDLGGLKLLYKLILNNNHLSGAIPLDIKMLSNLQILNLASNNLSGLIPKQLGECSNLLLLNLSGNKFRESIPGEIGFLLSLQDLDLSCNFLTRDIPRELGQLQKLETLNVSHNMLSGRIPSTFKDMLSLTTVDISSNKLQGPIPDIKAFHNASFEALRDNMGICGNASGLKPCNLPTSSKTVKRKSNKLVVLIVLPLLGSLLLVFVVLGALSILCKRARKTNAEPENEQDRNMFTILGHDGKKFYENIVEATEEFNSNYCIGEGGYGTVYKAVMPTEQVVAVKKLHRSQTEKLSDFKAFEKEVCVLANIRHRNIVKMYGFCSHTKHSFLVYEFIERGSLRKIISSEEQAIEFDWTKRLNVVKGVGGALSYLHHSCSPPIIHRDITSNNILLDLEYEAHVSDFGTARLLMPDSSNWTSFAGTFGYTAPELAYTMKVTEKCDVYSFGVVTMEVMTGRHPGDLISALLSPGSSSSSSMPPIAQHALLKDVLDQRISLPKKGAAEGVVHMMKITLACLHPNPQSRPTMEKISFELTTKWPPLPQAFGTISLGDLFS</sequence>
<organism evidence="27">
    <name type="scientific">Populus trichocarpa</name>
    <name type="common">Western balsam poplar</name>
    <name type="synonym">Populus balsamifera subsp. trichocarpa</name>
    <dbReference type="NCBI Taxonomy" id="3694"/>
    <lineage>
        <taxon>Eukaryota</taxon>
        <taxon>Viridiplantae</taxon>
        <taxon>Streptophyta</taxon>
        <taxon>Embryophyta</taxon>
        <taxon>Tracheophyta</taxon>
        <taxon>Spermatophyta</taxon>
        <taxon>Magnoliopsida</taxon>
        <taxon>eudicotyledons</taxon>
        <taxon>Gunneridae</taxon>
        <taxon>Pentapetalae</taxon>
        <taxon>rosids</taxon>
        <taxon>fabids</taxon>
        <taxon>Malpighiales</taxon>
        <taxon>Salicaceae</taxon>
        <taxon>Saliceae</taxon>
        <taxon>Populus</taxon>
    </lineage>
</organism>
<dbReference type="InterPro" id="IPR011009">
    <property type="entry name" value="Kinase-like_dom_sf"/>
</dbReference>
<evidence type="ECO:0000256" key="10">
    <source>
        <dbReference type="ARBA" id="ARBA00022692"/>
    </source>
</evidence>
<evidence type="ECO:0000256" key="16">
    <source>
        <dbReference type="ARBA" id="ARBA00022989"/>
    </source>
</evidence>
<dbReference type="InterPro" id="IPR051716">
    <property type="entry name" value="Plant_RL_S/T_kinase"/>
</dbReference>
<dbReference type="PANTHER" id="PTHR48053:SF166">
    <property type="entry name" value="PROTEIN KINASE DOMAIN-CONTAINING PROTEIN"/>
    <property type="match status" value="1"/>
</dbReference>
<evidence type="ECO:0000256" key="23">
    <source>
        <dbReference type="PROSITE-ProRule" id="PRU10141"/>
    </source>
</evidence>
<evidence type="ECO:0000256" key="7">
    <source>
        <dbReference type="ARBA" id="ARBA00022553"/>
    </source>
</evidence>
<dbReference type="PROSITE" id="PS50011">
    <property type="entry name" value="PROTEIN_KINASE_DOM"/>
    <property type="match status" value="1"/>
</dbReference>
<evidence type="ECO:0000256" key="5">
    <source>
        <dbReference type="ARBA" id="ARBA00022512"/>
    </source>
</evidence>
<evidence type="ECO:0000256" key="2">
    <source>
        <dbReference type="ARBA" id="ARBA00004236"/>
    </source>
</evidence>
<keyword evidence="15 23" id="KW-0067">ATP-binding</keyword>
<evidence type="ECO:0000256" key="12">
    <source>
        <dbReference type="ARBA" id="ARBA00022737"/>
    </source>
</evidence>
<feature type="signal peptide" evidence="25">
    <location>
        <begin position="1"/>
        <end position="34"/>
    </location>
</feature>
<dbReference type="Gene3D" id="1.10.510.10">
    <property type="entry name" value="Transferase(Phosphotransferase) domain 1"/>
    <property type="match status" value="1"/>
</dbReference>
<dbReference type="InterPro" id="IPR055414">
    <property type="entry name" value="LRR_R13L4/SHOC2-like"/>
</dbReference>
<evidence type="ECO:0000313" key="27">
    <source>
        <dbReference type="EMBL" id="PNS23735.2"/>
    </source>
</evidence>
<feature type="chain" id="PRO_5018189459" description="non-specific serine/threonine protein kinase" evidence="25">
    <location>
        <begin position="35"/>
        <end position="1020"/>
    </location>
</feature>
<dbReference type="Pfam" id="PF08263">
    <property type="entry name" value="LRRNT_2"/>
    <property type="match status" value="1"/>
</dbReference>
<accession>A0A2K1R8X4</accession>
<dbReference type="STRING" id="3694.A0A2K1R8X4"/>
<dbReference type="GO" id="GO:0009755">
    <property type="term" value="P:hormone-mediated signaling pathway"/>
    <property type="evidence" value="ECO:0000318"/>
    <property type="project" value="GO_Central"/>
</dbReference>
<name>A0A2K1R8X4_POPTR</name>
<keyword evidence="5" id="KW-0964">Secreted</keyword>
<evidence type="ECO:0000256" key="20">
    <source>
        <dbReference type="ARBA" id="ARBA00038043"/>
    </source>
</evidence>
<dbReference type="GO" id="GO:0005886">
    <property type="term" value="C:plasma membrane"/>
    <property type="evidence" value="ECO:0000318"/>
    <property type="project" value="GO_Central"/>
</dbReference>
<keyword evidence="12" id="KW-0677">Repeat</keyword>
<dbReference type="FunFam" id="3.80.10.10:FF:001316">
    <property type="entry name" value="Putative leucine-rich repeat receptor-like protein kinase family protein"/>
    <property type="match status" value="1"/>
</dbReference>
<dbReference type="SMART" id="SM00369">
    <property type="entry name" value="LRR_TYP"/>
    <property type="match status" value="8"/>
</dbReference>
<dbReference type="AlphaFoldDB" id="A0A2K1R8X4"/>
<dbReference type="EMBL" id="KZ623357">
    <property type="protein sequence ID" value="PNS23735.2"/>
    <property type="molecule type" value="Genomic_DNA"/>
</dbReference>
<proteinExistence type="inferred from homology"/>
<dbReference type="Pfam" id="PF00560">
    <property type="entry name" value="LRR_1"/>
    <property type="match status" value="7"/>
</dbReference>
<dbReference type="InterPro" id="IPR001611">
    <property type="entry name" value="Leu-rich_rpt"/>
</dbReference>
<keyword evidence="10 24" id="KW-0812">Transmembrane</keyword>
<evidence type="ECO:0000259" key="26">
    <source>
        <dbReference type="PROSITE" id="PS50011"/>
    </source>
</evidence>
<dbReference type="GO" id="GO:0004674">
    <property type="term" value="F:protein serine/threonine kinase activity"/>
    <property type="evidence" value="ECO:0007669"/>
    <property type="project" value="UniProtKB-KW"/>
</dbReference>
<dbReference type="SUPFAM" id="SSF56112">
    <property type="entry name" value="Protein kinase-like (PK-like)"/>
    <property type="match status" value="1"/>
</dbReference>
<dbReference type="InterPro" id="IPR013210">
    <property type="entry name" value="LRR_N_plant-typ"/>
</dbReference>
<keyword evidence="16 24" id="KW-1133">Transmembrane helix</keyword>
<protein>
    <recommendedName>
        <fullName evidence="4">non-specific serine/threonine protein kinase</fullName>
        <ecNumber evidence="4">2.7.11.1</ecNumber>
    </recommendedName>
</protein>
<keyword evidence="19" id="KW-0325">Glycoprotein</keyword>
<dbReference type="InterPro" id="IPR003591">
    <property type="entry name" value="Leu-rich_rpt_typical-subtyp"/>
</dbReference>
<dbReference type="InterPro" id="IPR032675">
    <property type="entry name" value="LRR_dom_sf"/>
</dbReference>
<dbReference type="FunFam" id="3.80.10.10:FF:002806">
    <property type="entry name" value="Uncharacterized protein"/>
    <property type="match status" value="1"/>
</dbReference>
<reference evidence="27" key="1">
    <citation type="journal article" date="2006" name="Science">
        <title>The genome of black cottonwood, Populus trichocarpa (Torr. &amp; Gray).</title>
        <authorList>
            <person name="Tuskan G.A."/>
            <person name="Difazio S."/>
            <person name="Jansson S."/>
            <person name="Bohlmann J."/>
            <person name="Grigoriev I."/>
            <person name="Hellsten U."/>
            <person name="Putnam N."/>
            <person name="Ralph S."/>
            <person name="Rombauts S."/>
            <person name="Salamov A."/>
            <person name="Schein J."/>
            <person name="Sterck L."/>
            <person name="Aerts A."/>
            <person name="Bhalerao R.R."/>
            <person name="Bhalerao R.P."/>
            <person name="Blaudez D."/>
            <person name="Boerjan W."/>
            <person name="Brun A."/>
            <person name="Brunner A."/>
            <person name="Busov V."/>
            <person name="Campbell M."/>
            <person name="Carlson J."/>
            <person name="Chalot M."/>
            <person name="Chapman J."/>
            <person name="Chen G.L."/>
            <person name="Cooper D."/>
            <person name="Coutinho P.M."/>
            <person name="Couturier J."/>
            <person name="Covert S."/>
            <person name="Cronk Q."/>
            <person name="Cunningham R."/>
            <person name="Davis J."/>
            <person name="Degroeve S."/>
            <person name="Dejardin A."/>
            <person name="Depamphilis C."/>
            <person name="Detter J."/>
            <person name="Dirks B."/>
            <person name="Dubchak I."/>
            <person name="Duplessis S."/>
            <person name="Ehlting J."/>
            <person name="Ellis B."/>
            <person name="Gendler K."/>
            <person name="Goodstein D."/>
            <person name="Gribskov M."/>
            <person name="Grimwood J."/>
            <person name="Groover A."/>
            <person name="Gunter L."/>
            <person name="Hamberger B."/>
            <person name="Heinze B."/>
            <person name="Helariutta Y."/>
            <person name="Henrissat B."/>
            <person name="Holligan D."/>
            <person name="Holt R."/>
            <person name="Huang W."/>
            <person name="Islam-Faridi N."/>
            <person name="Jones S."/>
            <person name="Jones-Rhoades M."/>
            <person name="Jorgensen R."/>
            <person name="Joshi C."/>
            <person name="Kangasjarvi J."/>
            <person name="Karlsson J."/>
            <person name="Kelleher C."/>
            <person name="Kirkpatrick R."/>
            <person name="Kirst M."/>
            <person name="Kohler A."/>
            <person name="Kalluri U."/>
            <person name="Larimer F."/>
            <person name="Leebens-Mack J."/>
            <person name="Leple J.C."/>
            <person name="Locascio P."/>
            <person name="Lou Y."/>
            <person name="Lucas S."/>
            <person name="Martin F."/>
            <person name="Montanini B."/>
            <person name="Napoli C."/>
            <person name="Nelson D.R."/>
            <person name="Nelson C."/>
            <person name="Nieminen K."/>
            <person name="Nilsson O."/>
            <person name="Pereda V."/>
            <person name="Peter G."/>
            <person name="Philippe R."/>
            <person name="Pilate G."/>
            <person name="Poliakov A."/>
            <person name="Razumovskaya J."/>
            <person name="Richardson P."/>
            <person name="Rinaldi C."/>
            <person name="Ritland K."/>
            <person name="Rouze P."/>
            <person name="Ryaboy D."/>
            <person name="Schmutz J."/>
            <person name="Schrader J."/>
            <person name="Segerman B."/>
            <person name="Shin H."/>
            <person name="Siddiqui A."/>
            <person name="Sterky F."/>
            <person name="Terry A."/>
            <person name="Tsai C.J."/>
            <person name="Uberbacher E."/>
            <person name="Unneberg P."/>
            <person name="Vahala J."/>
            <person name="Wall K."/>
            <person name="Wessler S."/>
            <person name="Yang G."/>
            <person name="Yin T."/>
            <person name="Douglas C."/>
            <person name="Marra M."/>
            <person name="Sandberg G."/>
            <person name="Van de Peer Y."/>
            <person name="Rokhsar D."/>
        </authorList>
    </citation>
    <scope>NUCLEOTIDE SEQUENCE [LARGE SCALE GENOMIC DNA]</scope>
    <source>
        <strain evidence="27">Nisqually-1</strain>
    </source>
</reference>
<dbReference type="FunFam" id="3.80.10.10:FF:000400">
    <property type="entry name" value="Nuclear pore complex protein NUP107"/>
    <property type="match status" value="1"/>
</dbReference>
<dbReference type="PROSITE" id="PS00109">
    <property type="entry name" value="PROTEIN_KINASE_TYR"/>
    <property type="match status" value="1"/>
</dbReference>
<keyword evidence="8" id="KW-0433">Leucine-rich repeat</keyword>
<evidence type="ECO:0000256" key="1">
    <source>
        <dbReference type="ARBA" id="ARBA00004191"/>
    </source>
</evidence>
<keyword evidence="7" id="KW-0597">Phosphoprotein</keyword>
<dbReference type="Pfam" id="PF23598">
    <property type="entry name" value="LRR_14"/>
    <property type="match status" value="1"/>
</dbReference>
<evidence type="ECO:0000256" key="14">
    <source>
        <dbReference type="ARBA" id="ARBA00022777"/>
    </source>
</evidence>
<evidence type="ECO:0000256" key="17">
    <source>
        <dbReference type="ARBA" id="ARBA00023136"/>
    </source>
</evidence>
<comment type="catalytic activity">
    <reaction evidence="22">
        <text>L-seryl-[protein] + ATP = O-phospho-L-seryl-[protein] + ADP + H(+)</text>
        <dbReference type="Rhea" id="RHEA:17989"/>
        <dbReference type="Rhea" id="RHEA-COMP:9863"/>
        <dbReference type="Rhea" id="RHEA-COMP:11604"/>
        <dbReference type="ChEBI" id="CHEBI:15378"/>
        <dbReference type="ChEBI" id="CHEBI:29999"/>
        <dbReference type="ChEBI" id="CHEBI:30616"/>
        <dbReference type="ChEBI" id="CHEBI:83421"/>
        <dbReference type="ChEBI" id="CHEBI:456216"/>
        <dbReference type="EC" id="2.7.11.1"/>
    </reaction>
</comment>
<keyword evidence="14" id="KW-0418">Kinase</keyword>
<comment type="similarity">
    <text evidence="20">Belongs to the polygalacturonase-inhibiting protein family.</text>
</comment>
<keyword evidence="13 23" id="KW-0547">Nucleotide-binding</keyword>
<evidence type="ECO:0000256" key="25">
    <source>
        <dbReference type="SAM" id="SignalP"/>
    </source>
</evidence>
<dbReference type="InParanoid" id="A0A2K1R8X4"/>
<evidence type="ECO:0000256" key="11">
    <source>
        <dbReference type="ARBA" id="ARBA00022729"/>
    </source>
</evidence>
<feature type="binding site" evidence="23">
    <location>
        <position position="752"/>
    </location>
    <ligand>
        <name>ATP</name>
        <dbReference type="ChEBI" id="CHEBI:30616"/>
    </ligand>
</feature>
<dbReference type="InterPro" id="IPR008266">
    <property type="entry name" value="Tyr_kinase_AS"/>
</dbReference>
<dbReference type="FunFam" id="1.10.510.10:FF:000445">
    <property type="entry name" value="MDIS1-interacting receptor like kinase 2"/>
    <property type="match status" value="1"/>
</dbReference>
<evidence type="ECO:0000256" key="8">
    <source>
        <dbReference type="ARBA" id="ARBA00022614"/>
    </source>
</evidence>
<dbReference type="InterPro" id="IPR000719">
    <property type="entry name" value="Prot_kinase_dom"/>
</dbReference>
<evidence type="ECO:0000256" key="9">
    <source>
        <dbReference type="ARBA" id="ARBA00022679"/>
    </source>
</evidence>
<evidence type="ECO:0000256" key="24">
    <source>
        <dbReference type="SAM" id="Phobius"/>
    </source>
</evidence>
<dbReference type="EC" id="2.7.11.1" evidence="4"/>
<evidence type="ECO:0000256" key="22">
    <source>
        <dbReference type="ARBA" id="ARBA00048679"/>
    </source>
</evidence>
<evidence type="ECO:0000256" key="6">
    <source>
        <dbReference type="ARBA" id="ARBA00022527"/>
    </source>
</evidence>
<keyword evidence="17 24" id="KW-0472">Membrane</keyword>
<keyword evidence="9" id="KW-0808">Transferase</keyword>
<dbReference type="FunFam" id="3.80.10.10:FF:000383">
    <property type="entry name" value="Leucine-rich repeat receptor protein kinase EMS1"/>
    <property type="match status" value="1"/>
</dbReference>
<dbReference type="GO" id="GO:0005524">
    <property type="term" value="F:ATP binding"/>
    <property type="evidence" value="ECO:0007669"/>
    <property type="project" value="UniProtKB-UniRule"/>
</dbReference>
<evidence type="ECO:0000256" key="15">
    <source>
        <dbReference type="ARBA" id="ARBA00022840"/>
    </source>
</evidence>
<dbReference type="PROSITE" id="PS00107">
    <property type="entry name" value="PROTEIN_KINASE_ATP"/>
    <property type="match status" value="1"/>
</dbReference>
<comment type="catalytic activity">
    <reaction evidence="21">
        <text>L-threonyl-[protein] + ATP = O-phospho-L-threonyl-[protein] + ADP + H(+)</text>
        <dbReference type="Rhea" id="RHEA:46608"/>
        <dbReference type="Rhea" id="RHEA-COMP:11060"/>
        <dbReference type="Rhea" id="RHEA-COMP:11605"/>
        <dbReference type="ChEBI" id="CHEBI:15378"/>
        <dbReference type="ChEBI" id="CHEBI:30013"/>
        <dbReference type="ChEBI" id="CHEBI:30616"/>
        <dbReference type="ChEBI" id="CHEBI:61977"/>
        <dbReference type="ChEBI" id="CHEBI:456216"/>
        <dbReference type="EC" id="2.7.11.1"/>
    </reaction>
</comment>
<dbReference type="Pfam" id="PF00069">
    <property type="entry name" value="Pkinase"/>
    <property type="match status" value="1"/>
</dbReference>
<dbReference type="FunCoup" id="A0A2K1R8X4">
    <property type="interactions" value="730"/>
</dbReference>